<dbReference type="STRING" id="158189.SpiBuddy_1809"/>
<dbReference type="RefSeq" id="WP_013607482.1">
    <property type="nucleotide sequence ID" value="NC_015152.1"/>
</dbReference>
<dbReference type="AlphaFoldDB" id="F0RWK2"/>
<protein>
    <recommendedName>
        <fullName evidence="3">Outer membrane protein beta-barrel domain-containing protein</fullName>
    </recommendedName>
</protein>
<keyword evidence="2" id="KW-1185">Reference proteome</keyword>
<dbReference type="KEGG" id="sbu:SpiBuddy_1809"/>
<evidence type="ECO:0000313" key="1">
    <source>
        <dbReference type="EMBL" id="ADY13633.1"/>
    </source>
</evidence>
<proteinExistence type="predicted"/>
<name>F0RWK2_SPHGB</name>
<dbReference type="Proteomes" id="UP000008466">
    <property type="component" value="Chromosome"/>
</dbReference>
<organism evidence="1 2">
    <name type="scientific">Sphaerochaeta globosa (strain ATCC BAA-1886 / DSM 22777 / Buddy)</name>
    <name type="common">Spirochaeta sp. (strain Buddy)</name>
    <dbReference type="NCBI Taxonomy" id="158189"/>
    <lineage>
        <taxon>Bacteria</taxon>
        <taxon>Pseudomonadati</taxon>
        <taxon>Spirochaetota</taxon>
        <taxon>Spirochaetia</taxon>
        <taxon>Spirochaetales</taxon>
        <taxon>Sphaerochaetaceae</taxon>
        <taxon>Sphaerochaeta</taxon>
    </lineage>
</organism>
<accession>F0RWK2</accession>
<dbReference type="HOGENOM" id="CLU_1383387_0_0_12"/>
<evidence type="ECO:0000313" key="2">
    <source>
        <dbReference type="Proteomes" id="UP000008466"/>
    </source>
</evidence>
<reference evidence="2" key="1">
    <citation type="submission" date="2011-02" db="EMBL/GenBank/DDBJ databases">
        <title>Complete sequence of Spirochaeta sp. Buddy.</title>
        <authorList>
            <person name="Lucas S."/>
            <person name="Copeland A."/>
            <person name="Lapidus A."/>
            <person name="Cheng J.-F."/>
            <person name="Goodwin L."/>
            <person name="Pitluck S."/>
            <person name="Zeytun A."/>
            <person name="Detter J.C."/>
            <person name="Han C."/>
            <person name="Tapia R."/>
            <person name="Land M."/>
            <person name="Hauser L."/>
            <person name="Kyrpides N."/>
            <person name="Ivanova N."/>
            <person name="Mikhailova N."/>
            <person name="Pagani I."/>
            <person name="Ritalahti K.M."/>
            <person name="Loeffler F.E."/>
            <person name="Woyke T."/>
        </authorList>
    </citation>
    <scope>NUCLEOTIDE SEQUENCE [LARGE SCALE GENOMIC DNA]</scope>
    <source>
        <strain evidence="2">ATCC BAA-1886 / DSM 22777 / Buddy</strain>
    </source>
</reference>
<dbReference type="EMBL" id="CP002541">
    <property type="protein sequence ID" value="ADY13633.1"/>
    <property type="molecule type" value="Genomic_DNA"/>
</dbReference>
<evidence type="ECO:0008006" key="3">
    <source>
        <dbReference type="Google" id="ProtNLM"/>
    </source>
</evidence>
<gene>
    <name evidence="1" type="ordered locus">SpiBuddy_1809</name>
</gene>
<sequence length="197" mass="21807">MKRIVLILLYLSIVLVSAWAGSGLSMEALYRNKSGTTLIGMSRSDYEGKEAEILFTSKSTVDDVYAFTFFGGFTKALSLVSDGVEKDVSSVPLGWFYGVGNAILVPFGDGTEAEVSVGYDASYLEYLNYESRVDHLRIGLRFIQTSYEGLQFSLGLEYLRPLWGRVIYDAPPTYAVYRPHYSGSAFAVSVGLGYQSW</sequence>